<evidence type="ECO:0000313" key="1">
    <source>
        <dbReference type="EMBL" id="KAL2072449.1"/>
    </source>
</evidence>
<organism evidence="1 2">
    <name type="scientific">Oculimacula yallundae</name>
    <dbReference type="NCBI Taxonomy" id="86028"/>
    <lineage>
        <taxon>Eukaryota</taxon>
        <taxon>Fungi</taxon>
        <taxon>Dikarya</taxon>
        <taxon>Ascomycota</taxon>
        <taxon>Pezizomycotina</taxon>
        <taxon>Leotiomycetes</taxon>
        <taxon>Helotiales</taxon>
        <taxon>Ploettnerulaceae</taxon>
        <taxon>Oculimacula</taxon>
    </lineage>
</organism>
<evidence type="ECO:0008006" key="3">
    <source>
        <dbReference type="Google" id="ProtNLM"/>
    </source>
</evidence>
<protein>
    <recommendedName>
        <fullName evidence="3">Recombination activating protein 1</fullName>
    </recommendedName>
</protein>
<accession>A0ABR4CRF6</accession>
<evidence type="ECO:0000313" key="2">
    <source>
        <dbReference type="Proteomes" id="UP001595075"/>
    </source>
</evidence>
<comment type="caution">
    <text evidence="1">The sequence shown here is derived from an EMBL/GenBank/DDBJ whole genome shotgun (WGS) entry which is preliminary data.</text>
</comment>
<name>A0ABR4CRF6_9HELO</name>
<dbReference type="Proteomes" id="UP001595075">
    <property type="component" value="Unassembled WGS sequence"/>
</dbReference>
<dbReference type="EMBL" id="JAZHXI010000004">
    <property type="protein sequence ID" value="KAL2072449.1"/>
    <property type="molecule type" value="Genomic_DNA"/>
</dbReference>
<reference evidence="1 2" key="1">
    <citation type="journal article" date="2024" name="Commun. Biol.">
        <title>Comparative genomic analysis of thermophilic fungi reveals convergent evolutionary adaptations and gene losses.</title>
        <authorList>
            <person name="Steindorff A.S."/>
            <person name="Aguilar-Pontes M.V."/>
            <person name="Robinson A.J."/>
            <person name="Andreopoulos B."/>
            <person name="LaButti K."/>
            <person name="Kuo A."/>
            <person name="Mondo S."/>
            <person name="Riley R."/>
            <person name="Otillar R."/>
            <person name="Haridas S."/>
            <person name="Lipzen A."/>
            <person name="Grimwood J."/>
            <person name="Schmutz J."/>
            <person name="Clum A."/>
            <person name="Reid I.D."/>
            <person name="Moisan M.C."/>
            <person name="Butler G."/>
            <person name="Nguyen T.T.M."/>
            <person name="Dewar K."/>
            <person name="Conant G."/>
            <person name="Drula E."/>
            <person name="Henrissat B."/>
            <person name="Hansel C."/>
            <person name="Singer S."/>
            <person name="Hutchinson M.I."/>
            <person name="de Vries R.P."/>
            <person name="Natvig D.O."/>
            <person name="Powell A.J."/>
            <person name="Tsang A."/>
            <person name="Grigoriev I.V."/>
        </authorList>
    </citation>
    <scope>NUCLEOTIDE SEQUENCE [LARGE SCALE GENOMIC DNA]</scope>
    <source>
        <strain evidence="1 2">CBS 494.80</strain>
    </source>
</reference>
<sequence length="116" mass="13507">MDGGMHDDMLRYQCELCMLDSRRFNECICNEKLKKRKSVITSDHITNHRNHTRRRRNPQTSKSHIHPIHEILPACDTTTNIDGFRVWKTLECSHVGPSKCLAFPREEEMSSIAGRT</sequence>
<gene>
    <name evidence="1" type="ORF">VTL71DRAFT_11792</name>
</gene>
<keyword evidence="2" id="KW-1185">Reference proteome</keyword>
<proteinExistence type="predicted"/>